<dbReference type="InParanoid" id="A0A067PSM8"/>
<dbReference type="Proteomes" id="UP000027265">
    <property type="component" value="Unassembled WGS sequence"/>
</dbReference>
<gene>
    <name evidence="1" type="ORF">JAAARDRAFT_432856</name>
</gene>
<reference evidence="2" key="1">
    <citation type="journal article" date="2014" name="Proc. Natl. Acad. Sci. U.S.A.">
        <title>Extensive sampling of basidiomycete genomes demonstrates inadequacy of the white-rot/brown-rot paradigm for wood decay fungi.</title>
        <authorList>
            <person name="Riley R."/>
            <person name="Salamov A.A."/>
            <person name="Brown D.W."/>
            <person name="Nagy L.G."/>
            <person name="Floudas D."/>
            <person name="Held B.W."/>
            <person name="Levasseur A."/>
            <person name="Lombard V."/>
            <person name="Morin E."/>
            <person name="Otillar R."/>
            <person name="Lindquist E.A."/>
            <person name="Sun H."/>
            <person name="LaButti K.M."/>
            <person name="Schmutz J."/>
            <person name="Jabbour D."/>
            <person name="Luo H."/>
            <person name="Baker S.E."/>
            <person name="Pisabarro A.G."/>
            <person name="Walton J.D."/>
            <person name="Blanchette R.A."/>
            <person name="Henrissat B."/>
            <person name="Martin F."/>
            <person name="Cullen D."/>
            <person name="Hibbett D.S."/>
            <person name="Grigoriev I.V."/>
        </authorList>
    </citation>
    <scope>NUCLEOTIDE SEQUENCE [LARGE SCALE GENOMIC DNA]</scope>
    <source>
        <strain evidence="2">MUCL 33604</strain>
    </source>
</reference>
<protein>
    <submittedName>
        <fullName evidence="1">Uncharacterized protein</fullName>
    </submittedName>
</protein>
<name>A0A067PSM8_9AGAM</name>
<proteinExistence type="predicted"/>
<evidence type="ECO:0000313" key="1">
    <source>
        <dbReference type="EMBL" id="KDQ53326.1"/>
    </source>
</evidence>
<dbReference type="HOGENOM" id="CLU_1611007_0_0_1"/>
<keyword evidence="2" id="KW-1185">Reference proteome</keyword>
<sequence length="165" mass="18671">MGCNAQVAGDPEENALCNERTTISLLNIAIHVLVPRNITSQHVSIHILVLCCLYHVTLLSPRVKLHMSDRCPPRSGHCGRWHSLSGTGMGIDSRLIACDRCDQALQWFERMHRRCTTIRKLHQTIFITGASPERMVTYDERMPRGVRSPIAHQHCILSLPLSTER</sequence>
<organism evidence="1 2">
    <name type="scientific">Jaapia argillacea MUCL 33604</name>
    <dbReference type="NCBI Taxonomy" id="933084"/>
    <lineage>
        <taxon>Eukaryota</taxon>
        <taxon>Fungi</taxon>
        <taxon>Dikarya</taxon>
        <taxon>Basidiomycota</taxon>
        <taxon>Agaricomycotina</taxon>
        <taxon>Agaricomycetes</taxon>
        <taxon>Agaricomycetidae</taxon>
        <taxon>Jaapiales</taxon>
        <taxon>Jaapiaceae</taxon>
        <taxon>Jaapia</taxon>
    </lineage>
</organism>
<dbReference type="AlphaFoldDB" id="A0A067PSM8"/>
<evidence type="ECO:0000313" key="2">
    <source>
        <dbReference type="Proteomes" id="UP000027265"/>
    </source>
</evidence>
<accession>A0A067PSM8</accession>
<dbReference type="EMBL" id="KL197734">
    <property type="protein sequence ID" value="KDQ53326.1"/>
    <property type="molecule type" value="Genomic_DNA"/>
</dbReference>